<protein>
    <submittedName>
        <fullName evidence="1">Uncharacterized protein</fullName>
    </submittedName>
</protein>
<accession>A0A544V0C9</accession>
<sequence>MFFNRYVPVFAILDYDGLLLNVYKEYKDERGDSVVERVWLPKIPLSYVDNEGNIINFTVDDDLEVYDAELKEWYLGKRAELAEDPEITIPLLENEKEFEQKRRQTIVSIVQENLAFYINEHNVYTKALDVTYKFALPLIPKEDWYNTVDDISIFAFIQGYPYKVDTTAYNGYAFVGTRLHYQNPIYAGVVDNERRFWSKSCNYNYKVNEIYSTKKQAAAAGYREMSCLNSN</sequence>
<evidence type="ECO:0000313" key="1">
    <source>
        <dbReference type="EMBL" id="TQR39550.1"/>
    </source>
</evidence>
<comment type="caution">
    <text evidence="1">The sequence shown here is derived from an EMBL/GenBank/DDBJ whole genome shotgun (WGS) entry which is preliminary data.</text>
</comment>
<evidence type="ECO:0000313" key="2">
    <source>
        <dbReference type="Proteomes" id="UP000317944"/>
    </source>
</evidence>
<dbReference type="EMBL" id="SADV01000001">
    <property type="protein sequence ID" value="TQR39550.1"/>
    <property type="molecule type" value="Genomic_DNA"/>
</dbReference>
<organism evidence="1 2">
    <name type="scientific">Lysinibacillus sphaericus</name>
    <name type="common">Bacillus sphaericus</name>
    <dbReference type="NCBI Taxonomy" id="1421"/>
    <lineage>
        <taxon>Bacteria</taxon>
        <taxon>Bacillati</taxon>
        <taxon>Bacillota</taxon>
        <taxon>Bacilli</taxon>
        <taxon>Bacillales</taxon>
        <taxon>Bacillaceae</taxon>
        <taxon>Lysinibacillus</taxon>
    </lineage>
</organism>
<reference evidence="1 2" key="1">
    <citation type="submission" date="2018-03" db="EMBL/GenBank/DDBJ databases">
        <title>Aerobic endospore-forming bacteria genome sequencing and assembly.</title>
        <authorList>
            <person name="Cavalcante D.A."/>
            <person name="Driks A."/>
            <person name="Putonti C."/>
            <person name="De-Souza M.T."/>
        </authorList>
    </citation>
    <scope>NUCLEOTIDE SEQUENCE [LARGE SCALE GENOMIC DNA]</scope>
    <source>
        <strain evidence="1 2">SDF0037</strain>
    </source>
</reference>
<dbReference type="AlphaFoldDB" id="A0A544V0C9"/>
<proteinExistence type="predicted"/>
<name>A0A544V0C9_LYSSH</name>
<dbReference type="Proteomes" id="UP000317944">
    <property type="component" value="Unassembled WGS sequence"/>
</dbReference>
<dbReference type="OrthoDB" id="1985886at2"/>
<gene>
    <name evidence="1" type="ORF">C7Y47_00485</name>
</gene>
<dbReference type="RefSeq" id="WP_142506972.1">
    <property type="nucleotide sequence ID" value="NZ_SADV01000001.1"/>
</dbReference>